<keyword evidence="7" id="KW-1185">Reference proteome</keyword>
<organism evidence="6 7">
    <name type="scientific">Macrostomum lignano</name>
    <dbReference type="NCBI Taxonomy" id="282301"/>
    <lineage>
        <taxon>Eukaryota</taxon>
        <taxon>Metazoa</taxon>
        <taxon>Spiralia</taxon>
        <taxon>Lophotrochozoa</taxon>
        <taxon>Platyhelminthes</taxon>
        <taxon>Rhabditophora</taxon>
        <taxon>Macrostomorpha</taxon>
        <taxon>Macrostomida</taxon>
        <taxon>Macrostomidae</taxon>
        <taxon>Macrostomum</taxon>
    </lineage>
</organism>
<dbReference type="OrthoDB" id="19653at2759"/>
<keyword evidence="4" id="KW-0812">Transmembrane</keyword>
<dbReference type="GO" id="GO:0005615">
    <property type="term" value="C:extracellular space"/>
    <property type="evidence" value="ECO:0007669"/>
    <property type="project" value="TreeGrafter"/>
</dbReference>
<dbReference type="PANTHER" id="PTHR43918">
    <property type="entry name" value="ACETYLCHOLINESTERASE"/>
    <property type="match status" value="1"/>
</dbReference>
<evidence type="ECO:0000256" key="2">
    <source>
        <dbReference type="ARBA" id="ARBA00022487"/>
    </source>
</evidence>
<dbReference type="GO" id="GO:0019695">
    <property type="term" value="P:choline metabolic process"/>
    <property type="evidence" value="ECO:0007669"/>
    <property type="project" value="TreeGrafter"/>
</dbReference>
<dbReference type="GO" id="GO:0005886">
    <property type="term" value="C:plasma membrane"/>
    <property type="evidence" value="ECO:0007669"/>
    <property type="project" value="TreeGrafter"/>
</dbReference>
<dbReference type="InterPro" id="IPR029058">
    <property type="entry name" value="AB_hydrolase_fold"/>
</dbReference>
<proteinExistence type="inferred from homology"/>
<keyword evidence="4" id="KW-0472">Membrane</keyword>
<feature type="transmembrane region" description="Helical" evidence="4">
    <location>
        <begin position="617"/>
        <end position="641"/>
    </location>
</feature>
<protein>
    <recommendedName>
        <fullName evidence="5">Carboxylesterase type B domain-containing protein</fullName>
    </recommendedName>
</protein>
<comment type="caution">
    <text evidence="6">The sequence shown here is derived from an EMBL/GenBank/DDBJ whole genome shotgun (WGS) entry which is preliminary data.</text>
</comment>
<evidence type="ECO:0000259" key="5">
    <source>
        <dbReference type="Pfam" id="PF00135"/>
    </source>
</evidence>
<dbReference type="InterPro" id="IPR002018">
    <property type="entry name" value="CarbesteraseB"/>
</dbReference>
<gene>
    <name evidence="6" type="ORF">BOX15_Mlig006142g1</name>
</gene>
<dbReference type="Proteomes" id="UP000215902">
    <property type="component" value="Unassembled WGS sequence"/>
</dbReference>
<keyword evidence="3" id="KW-0378">Hydrolase</keyword>
<feature type="non-terminal residue" evidence="6">
    <location>
        <position position="1"/>
    </location>
</feature>
<keyword evidence="4" id="KW-1133">Transmembrane helix</keyword>
<name>A0A267HAB1_9PLAT</name>
<dbReference type="Pfam" id="PF00135">
    <property type="entry name" value="COesterase"/>
    <property type="match status" value="1"/>
</dbReference>
<dbReference type="SUPFAM" id="SSF53474">
    <property type="entry name" value="alpha/beta-Hydrolases"/>
    <property type="match status" value="1"/>
</dbReference>
<dbReference type="STRING" id="282301.A0A267HAB1"/>
<dbReference type="Gene3D" id="3.40.50.1820">
    <property type="entry name" value="alpha/beta hydrolase"/>
    <property type="match status" value="1"/>
</dbReference>
<evidence type="ECO:0000256" key="3">
    <source>
        <dbReference type="ARBA" id="ARBA00022801"/>
    </source>
</evidence>
<sequence>STRDLVQPQACLYILQPVSPFEKEKMVNFCNAFPLLIALSWHFLSSALGQKLIVETDDAIYRGRVLSLNNQQLQQQTVAFLGIPYAQPPINELRFAAPLPWRPTIPEGNSSFKAELNATRAGPACLQRSDQSGTPGRMSEDCLYLNVHSPPGVQGRPKPVLVWLHGGFFETGSVSDPDQTGTCFGWDLVATRQSMLLVEAAYRLGVFGFLAEPEPANGNAGLKDQQMALAWVAKNIVHFGGNNRSVTLAGLDAGAAAVGFHMLSPGSRDLFQRVVFLGGSPLAGWAFVRDLQALRTAHEAFYNLTGCTDHDELLSCLRTLPADELNSHQSKFNQVFDRVEFPVIVDGQFLQSDPVEAFERGNFESKAVIIGVTSLEGIQLAYRALGAFNVTNQWNLTGQVHLDLLAEAFRYVPRFPEEPAPLASEFLQLTLTSYPGENLGARNFRLLTSALSEQAVVCDSNRMADLLLQAANGSSDTFFYQLDEPDSNTDEYLGAGHGKDAAYFTGEPLRRADYDAEQKGLSNSMMAMLTTFLDSGNVTVTGWKPTSQQGLEFYRFRASRSADYRSEMVSGGFKRQDCRLWSEVMPRLSVATPTTSAEPDVDTEAKFWERCNTTINLVSVIVMGVGGGLILLLIVCVVIVARDRYSSSHDFIELHQRVKPLGK</sequence>
<evidence type="ECO:0000313" key="7">
    <source>
        <dbReference type="Proteomes" id="UP000215902"/>
    </source>
</evidence>
<dbReference type="AlphaFoldDB" id="A0A267HAB1"/>
<keyword evidence="2" id="KW-0719">Serine esterase</keyword>
<dbReference type="EMBL" id="NIVC01000010">
    <property type="protein sequence ID" value="PAA94437.1"/>
    <property type="molecule type" value="Genomic_DNA"/>
</dbReference>
<dbReference type="InterPro" id="IPR050654">
    <property type="entry name" value="AChE-related_enzymes"/>
</dbReference>
<dbReference type="GO" id="GO:0006581">
    <property type="term" value="P:acetylcholine catabolic process"/>
    <property type="evidence" value="ECO:0007669"/>
    <property type="project" value="TreeGrafter"/>
</dbReference>
<evidence type="ECO:0000313" key="6">
    <source>
        <dbReference type="EMBL" id="PAA94437.1"/>
    </source>
</evidence>
<accession>A0A267HAB1</accession>
<reference evidence="6 7" key="1">
    <citation type="submission" date="2017-06" db="EMBL/GenBank/DDBJ databases">
        <title>A platform for efficient transgenesis in Macrostomum lignano, a flatworm model organism for stem cell research.</title>
        <authorList>
            <person name="Berezikov E."/>
        </authorList>
    </citation>
    <scope>NUCLEOTIDE SEQUENCE [LARGE SCALE GENOMIC DNA]</scope>
    <source>
        <strain evidence="6">DV1</strain>
        <tissue evidence="6">Whole organism</tissue>
    </source>
</reference>
<evidence type="ECO:0000256" key="4">
    <source>
        <dbReference type="SAM" id="Phobius"/>
    </source>
</evidence>
<feature type="domain" description="Carboxylesterase type B" evidence="5">
    <location>
        <begin position="52"/>
        <end position="568"/>
    </location>
</feature>
<dbReference type="GO" id="GO:0003990">
    <property type="term" value="F:acetylcholinesterase activity"/>
    <property type="evidence" value="ECO:0007669"/>
    <property type="project" value="TreeGrafter"/>
</dbReference>
<comment type="similarity">
    <text evidence="1">Belongs to the type-B carboxylesterase/lipase family.</text>
</comment>
<dbReference type="PANTHER" id="PTHR43918:SF4">
    <property type="entry name" value="CARBOXYLIC ESTER HYDROLASE"/>
    <property type="match status" value="1"/>
</dbReference>
<evidence type="ECO:0000256" key="1">
    <source>
        <dbReference type="ARBA" id="ARBA00005964"/>
    </source>
</evidence>